<dbReference type="InterPro" id="IPR002347">
    <property type="entry name" value="SDR_fam"/>
</dbReference>
<dbReference type="GO" id="GO:0016491">
    <property type="term" value="F:oxidoreductase activity"/>
    <property type="evidence" value="ECO:0007669"/>
    <property type="project" value="UniProtKB-KW"/>
</dbReference>
<reference evidence="4 5" key="1">
    <citation type="submission" date="2014-03" db="EMBL/GenBank/DDBJ databases">
        <title>Draft Genome Sequences of Four Burkholderia Strains.</title>
        <authorList>
            <person name="Liu X.Y."/>
            <person name="Li C.X."/>
            <person name="Xu J.H."/>
        </authorList>
    </citation>
    <scope>NUCLEOTIDE SEQUENCE [LARGE SCALE GENOMIC DNA]</scope>
    <source>
        <strain evidence="4 5">DSM 50014</strain>
    </source>
</reference>
<dbReference type="PANTHER" id="PTHR43669:SF12">
    <property type="entry name" value="BLR5618 PROTEIN"/>
    <property type="match status" value="1"/>
</dbReference>
<comment type="caution">
    <text evidence="4">The sequence shown here is derived from an EMBL/GenBank/DDBJ whole genome shotgun (WGS) entry which is preliminary data.</text>
</comment>
<protein>
    <submittedName>
        <fullName evidence="4">3-oxoacyl-ACP reductase</fullName>
    </submittedName>
</protein>
<dbReference type="CDD" id="cd05233">
    <property type="entry name" value="SDR_c"/>
    <property type="match status" value="1"/>
</dbReference>
<dbReference type="Proteomes" id="UP000027466">
    <property type="component" value="Unassembled WGS sequence"/>
</dbReference>
<evidence type="ECO:0000256" key="2">
    <source>
        <dbReference type="ARBA" id="ARBA00023002"/>
    </source>
</evidence>
<dbReference type="InterPro" id="IPR020904">
    <property type="entry name" value="Sc_DH/Rdtase_CS"/>
</dbReference>
<dbReference type="SUPFAM" id="SSF51735">
    <property type="entry name" value="NAD(P)-binding Rossmann-fold domains"/>
    <property type="match status" value="1"/>
</dbReference>
<dbReference type="PRINTS" id="PR00080">
    <property type="entry name" value="SDRFAMILY"/>
</dbReference>
<dbReference type="InterPro" id="IPR036291">
    <property type="entry name" value="NAD(P)-bd_dom_sf"/>
</dbReference>
<keyword evidence="2" id="KW-0560">Oxidoreductase</keyword>
<accession>A0A069PU95</accession>
<dbReference type="FunFam" id="3.40.50.720:FF:000084">
    <property type="entry name" value="Short-chain dehydrogenase reductase"/>
    <property type="match status" value="1"/>
</dbReference>
<dbReference type="EMBL" id="JFHC01000003">
    <property type="protein sequence ID" value="KDR44115.1"/>
    <property type="molecule type" value="Genomic_DNA"/>
</dbReference>
<keyword evidence="5" id="KW-1185">Reference proteome</keyword>
<dbReference type="Pfam" id="PF00106">
    <property type="entry name" value="adh_short"/>
    <property type="match status" value="1"/>
</dbReference>
<name>A0A069PU95_9BURK</name>
<evidence type="ECO:0000256" key="3">
    <source>
        <dbReference type="RuleBase" id="RU000363"/>
    </source>
</evidence>
<dbReference type="Gene3D" id="3.40.50.720">
    <property type="entry name" value="NAD(P)-binding Rossmann-like Domain"/>
    <property type="match status" value="1"/>
</dbReference>
<proteinExistence type="inferred from homology"/>
<gene>
    <name evidence="4" type="ORF">BG61_18750</name>
</gene>
<dbReference type="AlphaFoldDB" id="A0A069PU95"/>
<dbReference type="RefSeq" id="WP_035934924.1">
    <property type="nucleotide sequence ID" value="NZ_CADFFX010000002.1"/>
</dbReference>
<evidence type="ECO:0000313" key="5">
    <source>
        <dbReference type="Proteomes" id="UP000027466"/>
    </source>
</evidence>
<evidence type="ECO:0000313" key="4">
    <source>
        <dbReference type="EMBL" id="KDR44115.1"/>
    </source>
</evidence>
<evidence type="ECO:0000256" key="1">
    <source>
        <dbReference type="ARBA" id="ARBA00006484"/>
    </source>
</evidence>
<dbReference type="PANTHER" id="PTHR43669">
    <property type="entry name" value="5-KETO-D-GLUCONATE 5-REDUCTASE"/>
    <property type="match status" value="1"/>
</dbReference>
<dbReference type="PROSITE" id="PS00061">
    <property type="entry name" value="ADH_SHORT"/>
    <property type="match status" value="1"/>
</dbReference>
<dbReference type="STRING" id="60547.GCA_000751215_04228"/>
<dbReference type="PRINTS" id="PR00081">
    <property type="entry name" value="GDHRDH"/>
</dbReference>
<organism evidence="4 5">
    <name type="scientific">Caballeronia glathei</name>
    <dbReference type="NCBI Taxonomy" id="60547"/>
    <lineage>
        <taxon>Bacteria</taxon>
        <taxon>Pseudomonadati</taxon>
        <taxon>Pseudomonadota</taxon>
        <taxon>Betaproteobacteria</taxon>
        <taxon>Burkholderiales</taxon>
        <taxon>Burkholderiaceae</taxon>
        <taxon>Caballeronia</taxon>
    </lineage>
</organism>
<comment type="similarity">
    <text evidence="1 3">Belongs to the short-chain dehydrogenases/reductases (SDR) family.</text>
</comment>
<sequence>MSEKTGQTERIAIVTGAGRGIGRAAALALLGDGWSVALAGRRSAPLEAVASESGAGARAYPVPTDVSDPRSVANLFAAVTARFGRLDLLFNNAGVGNPPGPFEEWSVEQWKGVVDINLNGMFYCIQSAFRVMRSQTPMGGRIINNGSISASAPRPNSIAYTATKHAVGGLTKSASLDGRKYDIAVGQIDVGNARTELSQRMEKGVPQANGEIASEPMIDVSVVGQSVLYMANLPLNANVLFHTVMATKMPFVGRG</sequence>